<organism evidence="2 3">
    <name type="scientific">Dactylonectria estremocensis</name>
    <dbReference type="NCBI Taxonomy" id="1079267"/>
    <lineage>
        <taxon>Eukaryota</taxon>
        <taxon>Fungi</taxon>
        <taxon>Dikarya</taxon>
        <taxon>Ascomycota</taxon>
        <taxon>Pezizomycotina</taxon>
        <taxon>Sordariomycetes</taxon>
        <taxon>Hypocreomycetidae</taxon>
        <taxon>Hypocreales</taxon>
        <taxon>Nectriaceae</taxon>
        <taxon>Dactylonectria</taxon>
    </lineage>
</organism>
<feature type="compositionally biased region" description="Basic and acidic residues" evidence="1">
    <location>
        <begin position="399"/>
        <end position="412"/>
    </location>
</feature>
<feature type="compositionally biased region" description="Polar residues" evidence="1">
    <location>
        <begin position="413"/>
        <end position="427"/>
    </location>
</feature>
<evidence type="ECO:0000256" key="1">
    <source>
        <dbReference type="SAM" id="MobiDB-lite"/>
    </source>
</evidence>
<dbReference type="OrthoDB" id="5398515at2759"/>
<feature type="compositionally biased region" description="Acidic residues" evidence="1">
    <location>
        <begin position="318"/>
        <end position="336"/>
    </location>
</feature>
<keyword evidence="3" id="KW-1185">Reference proteome</keyword>
<feature type="compositionally biased region" description="Pro residues" evidence="1">
    <location>
        <begin position="10"/>
        <end position="23"/>
    </location>
</feature>
<evidence type="ECO:0000313" key="2">
    <source>
        <dbReference type="EMBL" id="KAH7151847.1"/>
    </source>
</evidence>
<feature type="compositionally biased region" description="Polar residues" evidence="1">
    <location>
        <begin position="72"/>
        <end position="82"/>
    </location>
</feature>
<feature type="region of interest" description="Disordered" evidence="1">
    <location>
        <begin position="124"/>
        <end position="148"/>
    </location>
</feature>
<name>A0A9P9F388_9HYPO</name>
<reference evidence="2" key="1">
    <citation type="journal article" date="2021" name="Nat. Commun.">
        <title>Genetic determinants of endophytism in the Arabidopsis root mycobiome.</title>
        <authorList>
            <person name="Mesny F."/>
            <person name="Miyauchi S."/>
            <person name="Thiergart T."/>
            <person name="Pickel B."/>
            <person name="Atanasova L."/>
            <person name="Karlsson M."/>
            <person name="Huettel B."/>
            <person name="Barry K.W."/>
            <person name="Haridas S."/>
            <person name="Chen C."/>
            <person name="Bauer D."/>
            <person name="Andreopoulos W."/>
            <person name="Pangilinan J."/>
            <person name="LaButti K."/>
            <person name="Riley R."/>
            <person name="Lipzen A."/>
            <person name="Clum A."/>
            <person name="Drula E."/>
            <person name="Henrissat B."/>
            <person name="Kohler A."/>
            <person name="Grigoriev I.V."/>
            <person name="Martin F.M."/>
            <person name="Hacquard S."/>
        </authorList>
    </citation>
    <scope>NUCLEOTIDE SEQUENCE</scope>
    <source>
        <strain evidence="2">MPI-CAGE-AT-0021</strain>
    </source>
</reference>
<feature type="region of interest" description="Disordered" evidence="1">
    <location>
        <begin position="318"/>
        <end position="434"/>
    </location>
</feature>
<protein>
    <submittedName>
        <fullName evidence="2">Uncharacterized protein</fullName>
    </submittedName>
</protein>
<dbReference type="EMBL" id="JAGMUU010000005">
    <property type="protein sequence ID" value="KAH7151847.1"/>
    <property type="molecule type" value="Genomic_DNA"/>
</dbReference>
<feature type="region of interest" description="Disordered" evidence="1">
    <location>
        <begin position="1"/>
        <end position="107"/>
    </location>
</feature>
<feature type="compositionally biased region" description="Basic and acidic residues" evidence="1">
    <location>
        <begin position="203"/>
        <end position="213"/>
    </location>
</feature>
<accession>A0A9P9F388</accession>
<proteinExistence type="predicted"/>
<evidence type="ECO:0000313" key="3">
    <source>
        <dbReference type="Proteomes" id="UP000717696"/>
    </source>
</evidence>
<dbReference type="AlphaFoldDB" id="A0A9P9F388"/>
<gene>
    <name evidence="2" type="ORF">B0J13DRAFT_672976</name>
</gene>
<feature type="region of interest" description="Disordered" evidence="1">
    <location>
        <begin position="197"/>
        <end position="249"/>
    </location>
</feature>
<comment type="caution">
    <text evidence="2">The sequence shown here is derived from an EMBL/GenBank/DDBJ whole genome shotgun (WGS) entry which is preliminary data.</text>
</comment>
<feature type="compositionally biased region" description="Polar residues" evidence="1">
    <location>
        <begin position="41"/>
        <end position="57"/>
    </location>
</feature>
<dbReference type="Proteomes" id="UP000717696">
    <property type="component" value="Unassembled WGS sequence"/>
</dbReference>
<sequence>MAATFDGSITPPPPAGIRTPPTPRLGYHDNWEPFTPRKSARISSQRTRTPSPNSSHRQPLRSPRTAKKSTKHSNPSSVSPMHSPQKKRQPALDSVRRASSRMSADGTQAAAALGLDQAAIQHPANLNVGRASGMLPTPSKTPQKPPNEKTTAIIKSFARNLFPAEAEAMPSPKKRRAKKYTGISMDSFTAEEIEAPIEIFTDSQDRVPTKDESEANPFYGDDAAPVETTKRRSKRKQVNIPGEGSLTIDEASRREDGMVYVFRGKKFFRKFSDNDNEDVDELLDEEIDDEVRLARPLTRSSIKPRLLFQTVKTAAMIEEEEAATDVEEDEDAATDIEAEHIDEPAVEPQTPVKPHQKRASTPEAPKFAPVSPPDTRRTTRSANKLAEESKPIKPTSRKSPFDSWRRTKEHKGASTSKRQGETLTPTHATKRARI</sequence>